<gene>
    <name evidence="8" type="ORF">BDV29DRAFT_189610</name>
</gene>
<accession>A0A5N5X6B0</accession>
<feature type="transmembrane region" description="Helical" evidence="6">
    <location>
        <begin position="125"/>
        <end position="146"/>
    </location>
</feature>
<evidence type="ECO:0000256" key="5">
    <source>
        <dbReference type="ARBA" id="ARBA00038359"/>
    </source>
</evidence>
<comment type="similarity">
    <text evidence="5">Belongs to the SAT4 family.</text>
</comment>
<dbReference type="Pfam" id="PF20684">
    <property type="entry name" value="Fung_rhodopsin"/>
    <property type="match status" value="1"/>
</dbReference>
<dbReference type="PANTHER" id="PTHR33048:SF47">
    <property type="entry name" value="INTEGRAL MEMBRANE PROTEIN-RELATED"/>
    <property type="match status" value="1"/>
</dbReference>
<dbReference type="OrthoDB" id="3903189at2759"/>
<evidence type="ECO:0000256" key="4">
    <source>
        <dbReference type="ARBA" id="ARBA00023136"/>
    </source>
</evidence>
<evidence type="ECO:0000256" key="3">
    <source>
        <dbReference type="ARBA" id="ARBA00022989"/>
    </source>
</evidence>
<proteinExistence type="inferred from homology"/>
<evidence type="ECO:0000256" key="2">
    <source>
        <dbReference type="ARBA" id="ARBA00022692"/>
    </source>
</evidence>
<comment type="subcellular location">
    <subcellularLocation>
        <location evidence="1">Membrane</location>
        <topology evidence="1">Multi-pass membrane protein</topology>
    </subcellularLocation>
</comment>
<organism evidence="8 9">
    <name type="scientific">Aspergillus leporis</name>
    <dbReference type="NCBI Taxonomy" id="41062"/>
    <lineage>
        <taxon>Eukaryota</taxon>
        <taxon>Fungi</taxon>
        <taxon>Dikarya</taxon>
        <taxon>Ascomycota</taxon>
        <taxon>Pezizomycotina</taxon>
        <taxon>Eurotiomycetes</taxon>
        <taxon>Eurotiomycetidae</taxon>
        <taxon>Eurotiales</taxon>
        <taxon>Aspergillaceae</taxon>
        <taxon>Aspergillus</taxon>
        <taxon>Aspergillus subgen. Circumdati</taxon>
    </lineage>
</organism>
<dbReference type="InterPro" id="IPR052337">
    <property type="entry name" value="SAT4-like"/>
</dbReference>
<dbReference type="PANTHER" id="PTHR33048">
    <property type="entry name" value="PTH11-LIKE INTEGRAL MEMBRANE PROTEIN (AFU_ORTHOLOGUE AFUA_5G11245)"/>
    <property type="match status" value="1"/>
</dbReference>
<dbReference type="Proteomes" id="UP000326565">
    <property type="component" value="Unassembled WGS sequence"/>
</dbReference>
<evidence type="ECO:0000256" key="6">
    <source>
        <dbReference type="SAM" id="Phobius"/>
    </source>
</evidence>
<evidence type="ECO:0000313" key="9">
    <source>
        <dbReference type="Proteomes" id="UP000326565"/>
    </source>
</evidence>
<sequence>MYPFARELAIESWILYVVGMLKISRRIRVGSWRKLQIDDGLMCMIALTFTGVIISANNTARVSSDPVIHEEPVTRYIEELVEWGNKMTFLMEQFSLVTIWLVKCCLLIIYSRLTLLMKEHLIVKFVAVYVVLSFIVIEILFCAVWCRPINHYFQCSSYLNHLIITTVFNITSDLMMLSIPLPLFIRSHLPFKQKVAVCGVFSLGGIVMCT</sequence>
<evidence type="ECO:0000259" key="7">
    <source>
        <dbReference type="Pfam" id="PF20684"/>
    </source>
</evidence>
<dbReference type="GO" id="GO:0016020">
    <property type="term" value="C:membrane"/>
    <property type="evidence" value="ECO:0007669"/>
    <property type="project" value="UniProtKB-SubCell"/>
</dbReference>
<evidence type="ECO:0000256" key="1">
    <source>
        <dbReference type="ARBA" id="ARBA00004141"/>
    </source>
</evidence>
<reference evidence="8 9" key="1">
    <citation type="submission" date="2019-04" db="EMBL/GenBank/DDBJ databases">
        <title>Friends and foes A comparative genomics study of 23 Aspergillus species from section Flavi.</title>
        <authorList>
            <consortium name="DOE Joint Genome Institute"/>
            <person name="Kjaerbolling I."/>
            <person name="Vesth T."/>
            <person name="Frisvad J.C."/>
            <person name="Nybo J.L."/>
            <person name="Theobald S."/>
            <person name="Kildgaard S."/>
            <person name="Isbrandt T."/>
            <person name="Kuo A."/>
            <person name="Sato A."/>
            <person name="Lyhne E.K."/>
            <person name="Kogle M.E."/>
            <person name="Wiebenga A."/>
            <person name="Kun R.S."/>
            <person name="Lubbers R.J."/>
            <person name="Makela M.R."/>
            <person name="Barry K."/>
            <person name="Chovatia M."/>
            <person name="Clum A."/>
            <person name="Daum C."/>
            <person name="Haridas S."/>
            <person name="He G."/>
            <person name="LaButti K."/>
            <person name="Lipzen A."/>
            <person name="Mondo S."/>
            <person name="Riley R."/>
            <person name="Salamov A."/>
            <person name="Simmons B.A."/>
            <person name="Magnuson J.K."/>
            <person name="Henrissat B."/>
            <person name="Mortensen U.H."/>
            <person name="Larsen T.O."/>
            <person name="Devries R.P."/>
            <person name="Grigoriev I.V."/>
            <person name="Machida M."/>
            <person name="Baker S.E."/>
            <person name="Andersen M.R."/>
        </authorList>
    </citation>
    <scope>NUCLEOTIDE SEQUENCE [LARGE SCALE GENOMIC DNA]</scope>
    <source>
        <strain evidence="8 9">CBS 151.66</strain>
    </source>
</reference>
<feature type="domain" description="Rhodopsin" evidence="7">
    <location>
        <begin position="28"/>
        <end position="209"/>
    </location>
</feature>
<keyword evidence="4 6" id="KW-0472">Membrane</keyword>
<feature type="transmembrane region" description="Helical" evidence="6">
    <location>
        <begin position="94"/>
        <end position="113"/>
    </location>
</feature>
<keyword evidence="9" id="KW-1185">Reference proteome</keyword>
<protein>
    <recommendedName>
        <fullName evidence="7">Rhodopsin domain-containing protein</fullName>
    </recommendedName>
</protein>
<feature type="transmembrane region" description="Helical" evidence="6">
    <location>
        <begin position="158"/>
        <end position="185"/>
    </location>
</feature>
<dbReference type="AlphaFoldDB" id="A0A5N5X6B0"/>
<dbReference type="InterPro" id="IPR049326">
    <property type="entry name" value="Rhodopsin_dom_fungi"/>
</dbReference>
<keyword evidence="3 6" id="KW-1133">Transmembrane helix</keyword>
<evidence type="ECO:0000313" key="8">
    <source>
        <dbReference type="EMBL" id="KAB8076278.1"/>
    </source>
</evidence>
<keyword evidence="2 6" id="KW-0812">Transmembrane</keyword>
<dbReference type="EMBL" id="ML732183">
    <property type="protein sequence ID" value="KAB8076278.1"/>
    <property type="molecule type" value="Genomic_DNA"/>
</dbReference>
<name>A0A5N5X6B0_9EURO</name>